<proteinExistence type="predicted"/>
<protein>
    <submittedName>
        <fullName evidence="1">Uncharacterized protein</fullName>
    </submittedName>
</protein>
<gene>
    <name evidence="1" type="ORF">AVEN_205922_1</name>
</gene>
<accession>A0A4Y2HH94</accession>
<name>A0A4Y2HH94_ARAVE</name>
<organism evidence="1 2">
    <name type="scientific">Araneus ventricosus</name>
    <name type="common">Orbweaver spider</name>
    <name type="synonym">Epeira ventricosa</name>
    <dbReference type="NCBI Taxonomy" id="182803"/>
    <lineage>
        <taxon>Eukaryota</taxon>
        <taxon>Metazoa</taxon>
        <taxon>Ecdysozoa</taxon>
        <taxon>Arthropoda</taxon>
        <taxon>Chelicerata</taxon>
        <taxon>Arachnida</taxon>
        <taxon>Araneae</taxon>
        <taxon>Araneomorphae</taxon>
        <taxon>Entelegynae</taxon>
        <taxon>Araneoidea</taxon>
        <taxon>Araneidae</taxon>
        <taxon>Araneus</taxon>
    </lineage>
</organism>
<dbReference type="Proteomes" id="UP000499080">
    <property type="component" value="Unassembled WGS sequence"/>
</dbReference>
<evidence type="ECO:0000313" key="1">
    <source>
        <dbReference type="EMBL" id="GBM64722.1"/>
    </source>
</evidence>
<sequence>MDIVCTILEGRKQLVEVLRVPLFGLGVFSLHLGAGEPLALSCCRFVSFAGPCWACPFEEAIVPVRGVNQTINQLSPLCSRGEAKFGEWDVKPDLPFSSLERGSNLRGSNFSLVTFESRR</sequence>
<dbReference type="EMBL" id="BGPR01001941">
    <property type="protein sequence ID" value="GBM64722.1"/>
    <property type="molecule type" value="Genomic_DNA"/>
</dbReference>
<comment type="caution">
    <text evidence="1">The sequence shown here is derived from an EMBL/GenBank/DDBJ whole genome shotgun (WGS) entry which is preliminary data.</text>
</comment>
<evidence type="ECO:0000313" key="2">
    <source>
        <dbReference type="Proteomes" id="UP000499080"/>
    </source>
</evidence>
<dbReference type="AlphaFoldDB" id="A0A4Y2HH94"/>
<keyword evidence="2" id="KW-1185">Reference proteome</keyword>
<reference evidence="1 2" key="1">
    <citation type="journal article" date="2019" name="Sci. Rep.">
        <title>Orb-weaving spider Araneus ventricosus genome elucidates the spidroin gene catalogue.</title>
        <authorList>
            <person name="Kono N."/>
            <person name="Nakamura H."/>
            <person name="Ohtoshi R."/>
            <person name="Moran D.A.P."/>
            <person name="Shinohara A."/>
            <person name="Yoshida Y."/>
            <person name="Fujiwara M."/>
            <person name="Mori M."/>
            <person name="Tomita M."/>
            <person name="Arakawa K."/>
        </authorList>
    </citation>
    <scope>NUCLEOTIDE SEQUENCE [LARGE SCALE GENOMIC DNA]</scope>
</reference>